<dbReference type="Gene3D" id="1.20.140.40">
    <property type="entry name" value="Invertase/pectin methylesterase inhibitor family protein"/>
    <property type="match status" value="1"/>
</dbReference>
<evidence type="ECO:0000313" key="2">
    <source>
        <dbReference type="Proteomes" id="UP000235220"/>
    </source>
</evidence>
<dbReference type="KEGG" id="jre:109003436"/>
<dbReference type="AlphaFoldDB" id="A0A2I4FZM0"/>
<feature type="domain" description="Pectinesterase inhibitor" evidence="1">
    <location>
        <begin position="33"/>
        <end position="165"/>
    </location>
</feature>
<dbReference type="Pfam" id="PF04043">
    <property type="entry name" value="PMEI"/>
    <property type="match status" value="1"/>
</dbReference>
<dbReference type="Gramene" id="Jr14_21870_p1">
    <property type="protein sequence ID" value="cds.Jr14_21870_p1"/>
    <property type="gene ID" value="Jr14_21870"/>
</dbReference>
<proteinExistence type="predicted"/>
<dbReference type="Proteomes" id="UP000235220">
    <property type="component" value="Chromosome 14"/>
</dbReference>
<dbReference type="NCBIfam" id="TIGR01614">
    <property type="entry name" value="PME_inhib"/>
    <property type="match status" value="1"/>
</dbReference>
<gene>
    <name evidence="3" type="primary">LOC109003436</name>
</gene>
<dbReference type="GeneID" id="109003436"/>
<name>A0A2I4FZM0_JUGRE</name>
<dbReference type="RefSeq" id="XP_018837099.1">
    <property type="nucleotide sequence ID" value="XM_018981554.2"/>
</dbReference>
<dbReference type="GO" id="GO:0004857">
    <property type="term" value="F:enzyme inhibitor activity"/>
    <property type="evidence" value="ECO:0007669"/>
    <property type="project" value="InterPro"/>
</dbReference>
<sequence>MAACTRWKVFFPVLILCVSLLGMAVSVSGDAALIQDVCSKTTMPFYCKSCYKFYRQSSQENVKDLGRTSIQCAFSVFDIFRSTLVSYMKGTKNLGPGFPNASNRCLSMLTSADRNIKNALETWQQARYASSTEQMWAAVILINDCEHELKMLSLIPKDLADQVVAVDGFCRASGGVLNQIH</sequence>
<dbReference type="InterPro" id="IPR006501">
    <property type="entry name" value="Pectinesterase_inhib_dom"/>
</dbReference>
<dbReference type="SUPFAM" id="SSF101148">
    <property type="entry name" value="Plant invertase/pectin methylesterase inhibitor"/>
    <property type="match status" value="1"/>
</dbReference>
<keyword evidence="2" id="KW-1185">Reference proteome</keyword>
<evidence type="ECO:0000259" key="1">
    <source>
        <dbReference type="Pfam" id="PF04043"/>
    </source>
</evidence>
<dbReference type="InterPro" id="IPR035513">
    <property type="entry name" value="Invertase/methylesterase_inhib"/>
</dbReference>
<evidence type="ECO:0000313" key="3">
    <source>
        <dbReference type="RefSeq" id="XP_018837099.1"/>
    </source>
</evidence>
<reference evidence="3" key="1">
    <citation type="submission" date="2025-08" db="UniProtKB">
        <authorList>
            <consortium name="RefSeq"/>
        </authorList>
    </citation>
    <scope>IDENTIFICATION</scope>
    <source>
        <tissue evidence="3">Leaves</tissue>
    </source>
</reference>
<organism evidence="2 3">
    <name type="scientific">Juglans regia</name>
    <name type="common">English walnut</name>
    <dbReference type="NCBI Taxonomy" id="51240"/>
    <lineage>
        <taxon>Eukaryota</taxon>
        <taxon>Viridiplantae</taxon>
        <taxon>Streptophyta</taxon>
        <taxon>Embryophyta</taxon>
        <taxon>Tracheophyta</taxon>
        <taxon>Spermatophyta</taxon>
        <taxon>Magnoliopsida</taxon>
        <taxon>eudicotyledons</taxon>
        <taxon>Gunneridae</taxon>
        <taxon>Pentapetalae</taxon>
        <taxon>rosids</taxon>
        <taxon>fabids</taxon>
        <taxon>Fagales</taxon>
        <taxon>Juglandaceae</taxon>
        <taxon>Juglans</taxon>
    </lineage>
</organism>
<accession>A0A2I4FZM0</accession>
<dbReference type="OrthoDB" id="1579784at2759"/>
<protein>
    <submittedName>
        <fullName evidence="3">Uncharacterized protein LOC109003436</fullName>
    </submittedName>
</protein>